<evidence type="ECO:0000313" key="1">
    <source>
        <dbReference type="EMBL" id="SVC75660.1"/>
    </source>
</evidence>
<protein>
    <submittedName>
        <fullName evidence="1">Uncharacterized protein</fullName>
    </submittedName>
</protein>
<dbReference type="EMBL" id="UINC01109087">
    <property type="protein sequence ID" value="SVC75660.1"/>
    <property type="molecule type" value="Genomic_DNA"/>
</dbReference>
<proteinExistence type="predicted"/>
<organism evidence="1">
    <name type="scientific">marine metagenome</name>
    <dbReference type="NCBI Taxonomy" id="408172"/>
    <lineage>
        <taxon>unclassified sequences</taxon>
        <taxon>metagenomes</taxon>
        <taxon>ecological metagenomes</taxon>
    </lineage>
</organism>
<sequence length="134" mass="15142">PDRTQRIIGTKSRQRHHLKPKVTSSFSTNDNILRLSATADNHSNITRITIEFEGFSHPIFIAIVISKTGDQISFVKIDRPYACCLCKVDRNVTRNCRTASISDDNDLAAFIANVHKYLGKFTQLVCRYVTQTNA</sequence>
<feature type="non-terminal residue" evidence="1">
    <location>
        <position position="1"/>
    </location>
</feature>
<name>A0A382PS97_9ZZZZ</name>
<gene>
    <name evidence="1" type="ORF">METZ01_LOCUS328514</name>
</gene>
<reference evidence="1" key="1">
    <citation type="submission" date="2018-05" db="EMBL/GenBank/DDBJ databases">
        <authorList>
            <person name="Lanie J.A."/>
            <person name="Ng W.-L."/>
            <person name="Kazmierczak K.M."/>
            <person name="Andrzejewski T.M."/>
            <person name="Davidsen T.M."/>
            <person name="Wayne K.J."/>
            <person name="Tettelin H."/>
            <person name="Glass J.I."/>
            <person name="Rusch D."/>
            <person name="Podicherti R."/>
            <person name="Tsui H.-C.T."/>
            <person name="Winkler M.E."/>
        </authorList>
    </citation>
    <scope>NUCLEOTIDE SEQUENCE</scope>
</reference>
<dbReference type="AlphaFoldDB" id="A0A382PS97"/>
<accession>A0A382PS97</accession>